<reference evidence="2 3" key="1">
    <citation type="submission" date="2020-09" db="EMBL/GenBank/DDBJ databases">
        <authorList>
            <person name="Kim M.K."/>
        </authorList>
    </citation>
    <scope>NUCLEOTIDE SEQUENCE [LARGE SCALE GENOMIC DNA]</scope>
    <source>
        <strain evidence="2 3">BT189</strain>
    </source>
</reference>
<dbReference type="RefSeq" id="WP_190924939.1">
    <property type="nucleotide sequence ID" value="NZ_JACXAC010000004.1"/>
</dbReference>
<name>A0ABR8JWB8_9BACT</name>
<gene>
    <name evidence="2" type="ORF">IC234_12140</name>
</gene>
<comment type="caution">
    <text evidence="2">The sequence shown here is derived from an EMBL/GenBank/DDBJ whole genome shotgun (WGS) entry which is preliminary data.</text>
</comment>
<evidence type="ECO:0000313" key="3">
    <source>
        <dbReference type="Proteomes" id="UP000606003"/>
    </source>
</evidence>
<protein>
    <recommendedName>
        <fullName evidence="4">HNH endonuclease</fullName>
    </recommendedName>
</protein>
<feature type="compositionally biased region" description="Basic residues" evidence="1">
    <location>
        <begin position="115"/>
        <end position="133"/>
    </location>
</feature>
<feature type="region of interest" description="Disordered" evidence="1">
    <location>
        <begin position="35"/>
        <end position="133"/>
    </location>
</feature>
<keyword evidence="3" id="KW-1185">Reference proteome</keyword>
<feature type="compositionally biased region" description="Low complexity" evidence="1">
    <location>
        <begin position="91"/>
        <end position="101"/>
    </location>
</feature>
<dbReference type="PROSITE" id="PS51257">
    <property type="entry name" value="PROKAR_LIPOPROTEIN"/>
    <property type="match status" value="1"/>
</dbReference>
<evidence type="ECO:0008006" key="4">
    <source>
        <dbReference type="Google" id="ProtNLM"/>
    </source>
</evidence>
<feature type="region of interest" description="Disordered" evidence="1">
    <location>
        <begin position="154"/>
        <end position="181"/>
    </location>
</feature>
<accession>A0ABR8JWB8</accession>
<evidence type="ECO:0000313" key="2">
    <source>
        <dbReference type="EMBL" id="MBD2722875.1"/>
    </source>
</evidence>
<dbReference type="Proteomes" id="UP000606003">
    <property type="component" value="Unassembled WGS sequence"/>
</dbReference>
<proteinExistence type="predicted"/>
<organism evidence="2 3">
    <name type="scientific">Hymenobacter armeniacus</name>
    <dbReference type="NCBI Taxonomy" id="2771358"/>
    <lineage>
        <taxon>Bacteria</taxon>
        <taxon>Pseudomonadati</taxon>
        <taxon>Bacteroidota</taxon>
        <taxon>Cytophagia</taxon>
        <taxon>Cytophagales</taxon>
        <taxon>Hymenobacteraceae</taxon>
        <taxon>Hymenobacter</taxon>
    </lineage>
</organism>
<sequence length="181" mass="20321">MILRIPSVVLRSLLGVWLLSSCTLYHKVFHPYRLPTPKPSPEYKAQLEAKKKKDKELLALQRDTEKKTKSGDGTEEAATDVSTPSGGALSAPTATTTAPRTLPERSTVRYDKKGLMKKPKLKRRKINKQHKPFRPWQSIKDFFKYGLHKKPNYDIDHKVAPKAPQDEPAPSPAPDDAGSKP</sequence>
<feature type="compositionally biased region" description="Basic and acidic residues" evidence="1">
    <location>
        <begin position="102"/>
        <end position="114"/>
    </location>
</feature>
<dbReference type="EMBL" id="JACXAC010000004">
    <property type="protein sequence ID" value="MBD2722875.1"/>
    <property type="molecule type" value="Genomic_DNA"/>
</dbReference>
<evidence type="ECO:0000256" key="1">
    <source>
        <dbReference type="SAM" id="MobiDB-lite"/>
    </source>
</evidence>
<feature type="compositionally biased region" description="Basic and acidic residues" evidence="1">
    <location>
        <begin position="45"/>
        <end position="72"/>
    </location>
</feature>